<keyword evidence="4 6" id="KW-0539">Nucleus</keyword>
<dbReference type="GO" id="GO:0008380">
    <property type="term" value="P:RNA splicing"/>
    <property type="evidence" value="ECO:0007669"/>
    <property type="project" value="UniProtKB-KW"/>
</dbReference>
<comment type="function">
    <text evidence="6">Core component of the splicing-dependent multiprotein exon junction complex (EJC) deposited at splice junctions on mRNAs.</text>
</comment>
<keyword evidence="10" id="KW-1185">Reference proteome</keyword>
<dbReference type="SMART" id="SM00360">
    <property type="entry name" value="RRM"/>
    <property type="match status" value="1"/>
</dbReference>
<evidence type="ECO:0000256" key="4">
    <source>
        <dbReference type="ARBA" id="ARBA00023242"/>
    </source>
</evidence>
<keyword evidence="6" id="KW-0508">mRNA splicing</keyword>
<dbReference type="AlphaFoldDB" id="A0AAV7KAD9"/>
<name>A0AAV7KAD9_9METZ</name>
<evidence type="ECO:0000313" key="9">
    <source>
        <dbReference type="EMBL" id="KAI6658107.1"/>
    </source>
</evidence>
<dbReference type="InterPro" id="IPR008111">
    <property type="entry name" value="RNA-bd_8"/>
</dbReference>
<evidence type="ECO:0000256" key="1">
    <source>
        <dbReference type="ARBA" id="ARBA00007987"/>
    </source>
</evidence>
<dbReference type="GO" id="GO:0005737">
    <property type="term" value="C:cytoplasm"/>
    <property type="evidence" value="ECO:0007669"/>
    <property type="project" value="UniProtKB-SubCell"/>
</dbReference>
<evidence type="ECO:0000313" key="10">
    <source>
        <dbReference type="Proteomes" id="UP001165289"/>
    </source>
</evidence>
<proteinExistence type="inferred from homology"/>
<feature type="compositionally biased region" description="Basic and acidic residues" evidence="7">
    <location>
        <begin position="9"/>
        <end position="23"/>
    </location>
</feature>
<keyword evidence="6" id="KW-0507">mRNA processing</keyword>
<dbReference type="InterPro" id="IPR035979">
    <property type="entry name" value="RBD_domain_sf"/>
</dbReference>
<accession>A0AAV7KAD9</accession>
<keyword evidence="6" id="KW-0509">mRNA transport</keyword>
<dbReference type="PANTHER" id="PTHR45894">
    <property type="entry name" value="RNA-BINDING PROTEIN 8A"/>
    <property type="match status" value="1"/>
</dbReference>
<comment type="caution">
    <text evidence="9">The sequence shown here is derived from an EMBL/GenBank/DDBJ whole genome shotgun (WGS) entry which is preliminary data.</text>
</comment>
<dbReference type="InterPro" id="IPR033744">
    <property type="entry name" value="RRM_RBM8"/>
</dbReference>
<dbReference type="SUPFAM" id="SSF54928">
    <property type="entry name" value="RNA-binding domain, RBD"/>
    <property type="match status" value="1"/>
</dbReference>
<evidence type="ECO:0000259" key="8">
    <source>
        <dbReference type="PROSITE" id="PS50102"/>
    </source>
</evidence>
<dbReference type="PROSITE" id="PS50102">
    <property type="entry name" value="RRM"/>
    <property type="match status" value="1"/>
</dbReference>
<dbReference type="GO" id="GO:0006397">
    <property type="term" value="P:mRNA processing"/>
    <property type="evidence" value="ECO:0007669"/>
    <property type="project" value="UniProtKB-KW"/>
</dbReference>
<gene>
    <name evidence="9" type="ORF">LOD99_15820</name>
</gene>
<organism evidence="9 10">
    <name type="scientific">Oopsacas minuta</name>
    <dbReference type="NCBI Taxonomy" id="111878"/>
    <lineage>
        <taxon>Eukaryota</taxon>
        <taxon>Metazoa</taxon>
        <taxon>Porifera</taxon>
        <taxon>Hexactinellida</taxon>
        <taxon>Hexasterophora</taxon>
        <taxon>Lyssacinosida</taxon>
        <taxon>Leucopsacidae</taxon>
        <taxon>Oopsacas</taxon>
    </lineage>
</organism>
<dbReference type="PRINTS" id="PR01738">
    <property type="entry name" value="RNABINDINGM8"/>
</dbReference>
<protein>
    <recommendedName>
        <fullName evidence="6">RNA-binding protein 8A</fullName>
    </recommendedName>
</protein>
<dbReference type="EMBL" id="JAKMXF010000110">
    <property type="protein sequence ID" value="KAI6658107.1"/>
    <property type="molecule type" value="Genomic_DNA"/>
</dbReference>
<dbReference type="CDD" id="cd12324">
    <property type="entry name" value="RRM_RBM8"/>
    <property type="match status" value="1"/>
</dbReference>
<sequence length="173" mass="19365">MASGQSEDLSSRLLRESQDHIESVKAGATRKKGRGFTGEYSRYSGPGDSDRRSGGSGPIPEHSIEGWIVFVTGIHEEAGEEDLYDVFGEQGVVKNLHLNMDRRTGFIKGYAMVQYETFVEAESAIANLDRSELHGKEIRVSWAFVKPPQSSHRSDTARNIIRSSRRVMQDDEF</sequence>
<evidence type="ECO:0000256" key="2">
    <source>
        <dbReference type="ARBA" id="ARBA00022490"/>
    </source>
</evidence>
<reference evidence="9 10" key="1">
    <citation type="journal article" date="2023" name="BMC Biol.">
        <title>The compact genome of the sponge Oopsacas minuta (Hexactinellida) is lacking key metazoan core genes.</title>
        <authorList>
            <person name="Santini S."/>
            <person name="Schenkelaars Q."/>
            <person name="Jourda C."/>
            <person name="Duchesne M."/>
            <person name="Belahbib H."/>
            <person name="Rocher C."/>
            <person name="Selva M."/>
            <person name="Riesgo A."/>
            <person name="Vervoort M."/>
            <person name="Leys S.P."/>
            <person name="Kodjabachian L."/>
            <person name="Le Bivic A."/>
            <person name="Borchiellini C."/>
            <person name="Claverie J.M."/>
            <person name="Renard E."/>
        </authorList>
    </citation>
    <scope>NUCLEOTIDE SEQUENCE [LARGE SCALE GENOMIC DNA]</scope>
    <source>
        <strain evidence="9">SPO-2</strain>
    </source>
</reference>
<dbReference type="InterPro" id="IPR012677">
    <property type="entry name" value="Nucleotide-bd_a/b_plait_sf"/>
</dbReference>
<keyword evidence="3 5" id="KW-0694">RNA-binding</keyword>
<feature type="domain" description="RRM" evidence="8">
    <location>
        <begin position="67"/>
        <end position="145"/>
    </location>
</feature>
<evidence type="ECO:0000256" key="7">
    <source>
        <dbReference type="SAM" id="MobiDB-lite"/>
    </source>
</evidence>
<dbReference type="Gene3D" id="3.30.70.330">
    <property type="match status" value="1"/>
</dbReference>
<evidence type="ECO:0000256" key="5">
    <source>
        <dbReference type="PROSITE-ProRule" id="PRU00176"/>
    </source>
</evidence>
<comment type="similarity">
    <text evidence="1 6">Belongs to the RBM8A family.</text>
</comment>
<dbReference type="Proteomes" id="UP001165289">
    <property type="component" value="Unassembled WGS sequence"/>
</dbReference>
<dbReference type="GO" id="GO:0003729">
    <property type="term" value="F:mRNA binding"/>
    <property type="evidence" value="ECO:0007669"/>
    <property type="project" value="InterPro"/>
</dbReference>
<dbReference type="Pfam" id="PF00076">
    <property type="entry name" value="RRM_1"/>
    <property type="match status" value="1"/>
</dbReference>
<keyword evidence="6" id="KW-0813">Transport</keyword>
<dbReference type="GO" id="GO:0016607">
    <property type="term" value="C:nuclear speck"/>
    <property type="evidence" value="ECO:0007669"/>
    <property type="project" value="UniProtKB-SubCell"/>
</dbReference>
<comment type="subunit">
    <text evidence="6">Heterodimer with MAGOH. Part of the mRNA splicing-dependent exon junction complex (EJC) complex; the core complex contains CASC3, EIF4A3, MAGOH and RBM8A.</text>
</comment>
<dbReference type="InterPro" id="IPR000504">
    <property type="entry name" value="RRM_dom"/>
</dbReference>
<evidence type="ECO:0000256" key="3">
    <source>
        <dbReference type="ARBA" id="ARBA00022884"/>
    </source>
</evidence>
<keyword evidence="2 6" id="KW-0963">Cytoplasm</keyword>
<dbReference type="GO" id="GO:0051028">
    <property type="term" value="P:mRNA transport"/>
    <property type="evidence" value="ECO:0007669"/>
    <property type="project" value="UniProtKB-KW"/>
</dbReference>
<evidence type="ECO:0000256" key="6">
    <source>
        <dbReference type="RuleBase" id="RU361239"/>
    </source>
</evidence>
<feature type="region of interest" description="Disordered" evidence="7">
    <location>
        <begin position="1"/>
        <end position="60"/>
    </location>
</feature>
<comment type="subcellular location">
    <subcellularLocation>
        <location evidence="6">Nucleus</location>
    </subcellularLocation>
    <subcellularLocation>
        <location evidence="6">Nucleus speckle</location>
    </subcellularLocation>
    <subcellularLocation>
        <location evidence="6">Cytoplasm</location>
    </subcellularLocation>
</comment>